<evidence type="ECO:0000256" key="1">
    <source>
        <dbReference type="SAM" id="Phobius"/>
    </source>
</evidence>
<dbReference type="Gene3D" id="3.30.70.1070">
    <property type="entry name" value="Sporulation related repeat"/>
    <property type="match status" value="1"/>
</dbReference>
<keyword evidence="1" id="KW-0472">Membrane</keyword>
<dbReference type="GO" id="GO:0030428">
    <property type="term" value="C:cell septum"/>
    <property type="evidence" value="ECO:0007669"/>
    <property type="project" value="TreeGrafter"/>
</dbReference>
<feature type="transmembrane region" description="Helical" evidence="1">
    <location>
        <begin position="6"/>
        <end position="24"/>
    </location>
</feature>
<accession>A0A3B1DJG6</accession>
<dbReference type="InterPro" id="IPR052521">
    <property type="entry name" value="Cell_div_SPOR-domain"/>
</dbReference>
<dbReference type="PROSITE" id="PS51724">
    <property type="entry name" value="SPOR"/>
    <property type="match status" value="1"/>
</dbReference>
<dbReference type="SUPFAM" id="SSF110997">
    <property type="entry name" value="Sporulation related repeat"/>
    <property type="match status" value="1"/>
</dbReference>
<dbReference type="PANTHER" id="PTHR38687:SF1">
    <property type="entry name" value="CELL DIVISION PROTEIN DEDD"/>
    <property type="match status" value="1"/>
</dbReference>
<dbReference type="PANTHER" id="PTHR38687">
    <property type="entry name" value="CELL DIVISION PROTEIN DEDD-RELATED"/>
    <property type="match status" value="1"/>
</dbReference>
<gene>
    <name evidence="3" type="ORF">MNBD_UNCLBAC01-2113</name>
</gene>
<dbReference type="GO" id="GO:0042834">
    <property type="term" value="F:peptidoglycan binding"/>
    <property type="evidence" value="ECO:0007669"/>
    <property type="project" value="InterPro"/>
</dbReference>
<dbReference type="InterPro" id="IPR007730">
    <property type="entry name" value="SPOR-like_dom"/>
</dbReference>
<organism evidence="3">
    <name type="scientific">hydrothermal vent metagenome</name>
    <dbReference type="NCBI Taxonomy" id="652676"/>
    <lineage>
        <taxon>unclassified sequences</taxon>
        <taxon>metagenomes</taxon>
        <taxon>ecological metagenomes</taxon>
    </lineage>
</organism>
<reference evidence="3" key="1">
    <citation type="submission" date="2018-06" db="EMBL/GenBank/DDBJ databases">
        <authorList>
            <person name="Zhirakovskaya E."/>
        </authorList>
    </citation>
    <scope>NUCLEOTIDE SEQUENCE</scope>
</reference>
<dbReference type="EMBL" id="UOGJ01000030">
    <property type="protein sequence ID" value="VAX35120.1"/>
    <property type="molecule type" value="Genomic_DNA"/>
</dbReference>
<proteinExistence type="predicted"/>
<dbReference type="GO" id="GO:0032153">
    <property type="term" value="C:cell division site"/>
    <property type="evidence" value="ECO:0007669"/>
    <property type="project" value="TreeGrafter"/>
</dbReference>
<keyword evidence="1" id="KW-1133">Transmembrane helix</keyword>
<evidence type="ECO:0000313" key="3">
    <source>
        <dbReference type="EMBL" id="VAX35120.1"/>
    </source>
</evidence>
<dbReference type="GO" id="GO:0032506">
    <property type="term" value="P:cytokinetic process"/>
    <property type="evidence" value="ECO:0007669"/>
    <property type="project" value="TreeGrafter"/>
</dbReference>
<keyword evidence="1" id="KW-0812">Transmembrane</keyword>
<name>A0A3B1DJG6_9ZZZZ</name>
<protein>
    <recommendedName>
        <fullName evidence="2">SPOR domain-containing protein</fullName>
    </recommendedName>
</protein>
<feature type="domain" description="SPOR" evidence="2">
    <location>
        <begin position="99"/>
        <end position="179"/>
    </location>
</feature>
<evidence type="ECO:0000259" key="2">
    <source>
        <dbReference type="PROSITE" id="PS51724"/>
    </source>
</evidence>
<dbReference type="InterPro" id="IPR036680">
    <property type="entry name" value="SPOR-like_sf"/>
</dbReference>
<sequence length="179" mass="20370">MRNSVGFWIFIGSLVVIVLATFHYQKNKEVVPLSEIFPDEETIPVDVEYEFVETKEEEPETIQVSEKVEKIEQVEVDAKEEVIVPVKEVIKEPVKAVVKNIKGSFTIQVASFKKKDSANKKLAELAKKGYDTAYIASRDLGAKGVWYRVYIGNFETKSLAQKFLVKVKSDYKGSFIIKK</sequence>
<dbReference type="Pfam" id="PF05036">
    <property type="entry name" value="SPOR"/>
    <property type="match status" value="1"/>
</dbReference>
<dbReference type="AlphaFoldDB" id="A0A3B1DJG6"/>